<accession>A0A1C6HL92</accession>
<gene>
    <name evidence="1" type="ORF">SAMEA3545359_00918</name>
</gene>
<sequence>MTVLKSTTEFLKTCPLIGQDAQNAELQALFTDGSRGTVHLLPKGQKTVGRYLDGTVTVQNEMTVYVTGTGENGVDLEHENTFLEGLEDWLFSQNELKNFPLLDAPKKVQSISSSSGAFYQTANDPQGICQVTITLIYTVRL</sequence>
<reference evidence="1" key="1">
    <citation type="submission" date="2015-09" db="EMBL/GenBank/DDBJ databases">
        <authorList>
            <consortium name="Pathogen Informatics"/>
        </authorList>
    </citation>
    <scope>NUCLEOTIDE SEQUENCE</scope>
    <source>
        <strain evidence="1">2789STDY5834896</strain>
    </source>
</reference>
<organism evidence="1">
    <name type="scientific">uncultured Anaerotruncus sp</name>
    <dbReference type="NCBI Taxonomy" id="905011"/>
    <lineage>
        <taxon>Bacteria</taxon>
        <taxon>Bacillati</taxon>
        <taxon>Bacillota</taxon>
        <taxon>Clostridia</taxon>
        <taxon>Eubacteriales</taxon>
        <taxon>Oscillospiraceae</taxon>
        <taxon>Anaerotruncus</taxon>
        <taxon>environmental samples</taxon>
    </lineage>
</organism>
<proteinExistence type="predicted"/>
<protein>
    <submittedName>
        <fullName evidence="1">Uncharacterized protein</fullName>
    </submittedName>
</protein>
<evidence type="ECO:0000313" key="1">
    <source>
        <dbReference type="EMBL" id="SCJ58386.1"/>
    </source>
</evidence>
<name>A0A1C6HL92_9FIRM</name>
<dbReference type="EMBL" id="FMHG01000001">
    <property type="protein sequence ID" value="SCJ58386.1"/>
    <property type="molecule type" value="Genomic_DNA"/>
</dbReference>
<dbReference type="AlphaFoldDB" id="A0A1C6HL92"/>